<dbReference type="GO" id="GO:0008934">
    <property type="term" value="F:inositol monophosphate 1-phosphatase activity"/>
    <property type="evidence" value="ECO:0007669"/>
    <property type="project" value="InterPro"/>
</dbReference>
<keyword evidence="4 7" id="KW-0479">Metal-binding</keyword>
<dbReference type="InterPro" id="IPR020583">
    <property type="entry name" value="Inositol_monoP_metal-BS"/>
</dbReference>
<accession>A0AAD7UQ94</accession>
<comment type="similarity">
    <text evidence="3 8">Belongs to the inositol monophosphatase superfamily.</text>
</comment>
<dbReference type="PRINTS" id="PR00377">
    <property type="entry name" value="IMPHPHTASES"/>
</dbReference>
<organism evidence="9 10">
    <name type="scientific">Chrysophaeum taylorii</name>
    <dbReference type="NCBI Taxonomy" id="2483200"/>
    <lineage>
        <taxon>Eukaryota</taxon>
        <taxon>Sar</taxon>
        <taxon>Stramenopiles</taxon>
        <taxon>Ochrophyta</taxon>
        <taxon>Pelagophyceae</taxon>
        <taxon>Pelagomonadales</taxon>
        <taxon>Pelagomonadaceae</taxon>
        <taxon>Chrysophaeum</taxon>
    </lineage>
</organism>
<dbReference type="GO" id="GO:0006020">
    <property type="term" value="P:inositol metabolic process"/>
    <property type="evidence" value="ECO:0007669"/>
    <property type="project" value="TreeGrafter"/>
</dbReference>
<dbReference type="CDD" id="cd01639">
    <property type="entry name" value="IMPase"/>
    <property type="match status" value="1"/>
</dbReference>
<reference evidence="9" key="1">
    <citation type="submission" date="2023-01" db="EMBL/GenBank/DDBJ databases">
        <title>Metagenome sequencing of chrysophaentin producing Chrysophaeum taylorii.</title>
        <authorList>
            <person name="Davison J."/>
            <person name="Bewley C."/>
        </authorList>
    </citation>
    <scope>NUCLEOTIDE SEQUENCE</scope>
    <source>
        <strain evidence="9">NIES-1699</strain>
    </source>
</reference>
<comment type="pathway">
    <text evidence="8">Polyol metabolism; myo-inositol biosynthesis; myo-inositol from D-glucose 6-phosphate: step 2/2.</text>
</comment>
<evidence type="ECO:0000256" key="3">
    <source>
        <dbReference type="ARBA" id="ARBA00009759"/>
    </source>
</evidence>
<evidence type="ECO:0000256" key="8">
    <source>
        <dbReference type="RuleBase" id="RU364068"/>
    </source>
</evidence>
<keyword evidence="10" id="KW-1185">Reference proteome</keyword>
<keyword evidence="6 7" id="KW-0460">Magnesium</keyword>
<dbReference type="InterPro" id="IPR033942">
    <property type="entry name" value="IMPase"/>
</dbReference>
<dbReference type="AlphaFoldDB" id="A0AAD7UQ94"/>
<dbReference type="GO" id="GO:0046854">
    <property type="term" value="P:phosphatidylinositol phosphate biosynthetic process"/>
    <property type="evidence" value="ECO:0007669"/>
    <property type="project" value="InterPro"/>
</dbReference>
<comment type="catalytic activity">
    <reaction evidence="1 8">
        <text>a myo-inositol phosphate + H2O = myo-inositol + phosphate</text>
        <dbReference type="Rhea" id="RHEA:24056"/>
        <dbReference type="ChEBI" id="CHEBI:15377"/>
        <dbReference type="ChEBI" id="CHEBI:17268"/>
        <dbReference type="ChEBI" id="CHEBI:43474"/>
        <dbReference type="ChEBI" id="CHEBI:84139"/>
        <dbReference type="EC" id="3.1.3.25"/>
    </reaction>
</comment>
<sequence>MLLQVGLENTHAELGILWKWWWWKSREVRVAVRLALRCGRAILETRRVAVQWKDDAGIDPCTQTDRDNEEVVVAGLRRAFPRDAVVGEEACSETGVIPGLGGRTWVVDPIDGTQNFVHGLPCSVVSLALCVDGSPRVGVVYDPHRNELFVAEAGKGAFLDGRRLAADAAPTKLENALVLTDPGYEREDIDALVAVYRALLERKTRAIRVIGSSVLSLCWVAASRASAFIVGLANGDAPKPWDWAAATLIAREAGATIAAIDGRRTLSSEKKAVVGDAKFDLFSKSCVCANDPGLAADLKRLANAATSIF</sequence>
<dbReference type="SUPFAM" id="SSF56655">
    <property type="entry name" value="Carbohydrate phosphatase"/>
    <property type="match status" value="1"/>
</dbReference>
<dbReference type="PANTHER" id="PTHR20854:SF4">
    <property type="entry name" value="INOSITOL-1-MONOPHOSPHATASE-RELATED"/>
    <property type="match status" value="1"/>
</dbReference>
<evidence type="ECO:0000256" key="5">
    <source>
        <dbReference type="ARBA" id="ARBA00022801"/>
    </source>
</evidence>
<name>A0AAD7UQ94_9STRA</name>
<dbReference type="PANTHER" id="PTHR20854">
    <property type="entry name" value="INOSITOL MONOPHOSPHATASE"/>
    <property type="match status" value="1"/>
</dbReference>
<evidence type="ECO:0000313" key="10">
    <source>
        <dbReference type="Proteomes" id="UP001230188"/>
    </source>
</evidence>
<evidence type="ECO:0000313" key="9">
    <source>
        <dbReference type="EMBL" id="KAJ8614585.1"/>
    </source>
</evidence>
<dbReference type="EC" id="3.1.3.25" evidence="8"/>
<dbReference type="PROSITE" id="PS00629">
    <property type="entry name" value="IMP_1"/>
    <property type="match status" value="1"/>
</dbReference>
<keyword evidence="5 8" id="KW-0378">Hydrolase</keyword>
<evidence type="ECO:0000256" key="2">
    <source>
        <dbReference type="ARBA" id="ARBA00001946"/>
    </source>
</evidence>
<evidence type="ECO:0000256" key="1">
    <source>
        <dbReference type="ARBA" id="ARBA00001033"/>
    </source>
</evidence>
<feature type="binding site" evidence="7">
    <location>
        <position position="108"/>
    </location>
    <ligand>
        <name>Mg(2+)</name>
        <dbReference type="ChEBI" id="CHEBI:18420"/>
        <label>1</label>
        <note>catalytic</note>
    </ligand>
</feature>
<evidence type="ECO:0000256" key="6">
    <source>
        <dbReference type="ARBA" id="ARBA00022842"/>
    </source>
</evidence>
<protein>
    <recommendedName>
        <fullName evidence="8">Inositol-1-monophosphatase</fullName>
        <ecNumber evidence="8">3.1.3.25</ecNumber>
    </recommendedName>
</protein>
<evidence type="ECO:0000256" key="7">
    <source>
        <dbReference type="PIRSR" id="PIRSR600760-2"/>
    </source>
</evidence>
<evidence type="ECO:0000256" key="4">
    <source>
        <dbReference type="ARBA" id="ARBA00022723"/>
    </source>
</evidence>
<dbReference type="Gene3D" id="3.40.190.80">
    <property type="match status" value="1"/>
</dbReference>
<dbReference type="Gene3D" id="3.30.540.10">
    <property type="entry name" value="Fructose-1,6-Bisphosphatase, subunit A, domain 1"/>
    <property type="match status" value="1"/>
</dbReference>
<feature type="binding site" evidence="7">
    <location>
        <position position="111"/>
    </location>
    <ligand>
        <name>Mg(2+)</name>
        <dbReference type="ChEBI" id="CHEBI:18420"/>
        <label>1</label>
        <note>catalytic</note>
    </ligand>
</feature>
<dbReference type="InterPro" id="IPR020550">
    <property type="entry name" value="Inositol_monophosphatase_CS"/>
</dbReference>
<comment type="cofactor">
    <cofactor evidence="2 7 8">
        <name>Mg(2+)</name>
        <dbReference type="ChEBI" id="CHEBI:18420"/>
    </cofactor>
</comment>
<dbReference type="EMBL" id="JAQMWT010000002">
    <property type="protein sequence ID" value="KAJ8614585.1"/>
    <property type="molecule type" value="Genomic_DNA"/>
</dbReference>
<dbReference type="Pfam" id="PF00459">
    <property type="entry name" value="Inositol_P"/>
    <property type="match status" value="1"/>
</dbReference>
<comment type="caution">
    <text evidence="9">The sequence shown here is derived from an EMBL/GenBank/DDBJ whole genome shotgun (WGS) entry which is preliminary data.</text>
</comment>
<dbReference type="GO" id="GO:0007165">
    <property type="term" value="P:signal transduction"/>
    <property type="evidence" value="ECO:0007669"/>
    <property type="project" value="TreeGrafter"/>
</dbReference>
<gene>
    <name evidence="9" type="ORF">CTAYLR_004961</name>
</gene>
<dbReference type="Proteomes" id="UP001230188">
    <property type="component" value="Unassembled WGS sequence"/>
</dbReference>
<feature type="binding site" evidence="7">
    <location>
        <position position="88"/>
    </location>
    <ligand>
        <name>Mg(2+)</name>
        <dbReference type="ChEBI" id="CHEBI:18420"/>
        <label>1</label>
        <note>catalytic</note>
    </ligand>
</feature>
<dbReference type="InterPro" id="IPR000760">
    <property type="entry name" value="Inositol_monophosphatase-like"/>
</dbReference>
<dbReference type="GO" id="GO:0046872">
    <property type="term" value="F:metal ion binding"/>
    <property type="evidence" value="ECO:0007669"/>
    <property type="project" value="UniProtKB-KW"/>
</dbReference>
<dbReference type="PROSITE" id="PS00630">
    <property type="entry name" value="IMP_2"/>
    <property type="match status" value="1"/>
</dbReference>
<proteinExistence type="inferred from homology"/>
<feature type="binding site" evidence="7">
    <location>
        <position position="110"/>
    </location>
    <ligand>
        <name>Mg(2+)</name>
        <dbReference type="ChEBI" id="CHEBI:18420"/>
        <label>1</label>
        <note>catalytic</note>
    </ligand>
</feature>
<feature type="binding site" evidence="7">
    <location>
        <position position="242"/>
    </location>
    <ligand>
        <name>Mg(2+)</name>
        <dbReference type="ChEBI" id="CHEBI:18420"/>
        <label>1</label>
        <note>catalytic</note>
    </ligand>
</feature>